<evidence type="ECO:0000313" key="1">
    <source>
        <dbReference type="EMBL" id="OIO07559.1"/>
    </source>
</evidence>
<name>A0A1J4TBG6_9BACT</name>
<accession>A0A1J4TBG6</accession>
<comment type="caution">
    <text evidence="1">The sequence shown here is derived from an EMBL/GenBank/DDBJ whole genome shotgun (WGS) entry which is preliminary data.</text>
</comment>
<proteinExistence type="predicted"/>
<organism evidence="1 2">
    <name type="scientific">Candidatus Falkowbacteria bacterium CG1_02_37_44</name>
    <dbReference type="NCBI Taxonomy" id="1805146"/>
    <lineage>
        <taxon>Bacteria</taxon>
        <taxon>Candidatus Falkowiibacteriota</taxon>
    </lineage>
</organism>
<dbReference type="EMBL" id="MNUU01000041">
    <property type="protein sequence ID" value="OIO07559.1"/>
    <property type="molecule type" value="Genomic_DNA"/>
</dbReference>
<dbReference type="Proteomes" id="UP000183192">
    <property type="component" value="Unassembled WGS sequence"/>
</dbReference>
<protein>
    <submittedName>
        <fullName evidence="1">Uncharacterized protein</fullName>
    </submittedName>
</protein>
<evidence type="ECO:0000313" key="2">
    <source>
        <dbReference type="Proteomes" id="UP000183192"/>
    </source>
</evidence>
<dbReference type="AlphaFoldDB" id="A0A1J4TBG6"/>
<reference evidence="1 2" key="1">
    <citation type="journal article" date="2016" name="Environ. Microbiol.">
        <title>Genomic resolution of a cold subsurface aquifer community provides metabolic insights for novel microbes adapted to high CO concentrations.</title>
        <authorList>
            <person name="Probst A.J."/>
            <person name="Castelle C.J."/>
            <person name="Singh A."/>
            <person name="Brown C.T."/>
            <person name="Anantharaman K."/>
            <person name="Sharon I."/>
            <person name="Hug L.A."/>
            <person name="Burstein D."/>
            <person name="Emerson J.B."/>
            <person name="Thomas B.C."/>
            <person name="Banfield J.F."/>
        </authorList>
    </citation>
    <scope>NUCLEOTIDE SEQUENCE [LARGE SCALE GENOMIC DNA]</scope>
    <source>
        <strain evidence="1">CG1_02_37_44</strain>
    </source>
</reference>
<gene>
    <name evidence="1" type="ORF">AUJ27_02205</name>
</gene>
<sequence length="100" mass="11654">MREINPAIGPIFQIKKIKVILPFGVRFQPEDNWKLSHIITKVNIFENSGNFSYFLINDLSWSINENKNKHFFHYQIEKKFDNSLLGLGVRTDSTVIGSKK</sequence>